<proteinExistence type="predicted"/>
<keyword evidence="4" id="KW-1185">Reference proteome</keyword>
<evidence type="ECO:0000313" key="3">
    <source>
        <dbReference type="EMBL" id="SFO74891.1"/>
    </source>
</evidence>
<dbReference type="AlphaFoldDB" id="A0A1I5JR61"/>
<dbReference type="Proteomes" id="UP000198857">
    <property type="component" value="Unassembled WGS sequence"/>
</dbReference>
<accession>A0A1I5JR61</accession>
<feature type="region of interest" description="Disordered" evidence="1">
    <location>
        <begin position="1"/>
        <end position="85"/>
    </location>
</feature>
<feature type="domain" description="eCIS core" evidence="2">
    <location>
        <begin position="82"/>
        <end position="159"/>
    </location>
</feature>
<dbReference type="Pfam" id="PF13699">
    <property type="entry name" value="eCIS_core"/>
    <property type="match status" value="1"/>
</dbReference>
<name>A0A1I5JR61_9ACTN</name>
<gene>
    <name evidence="3" type="ORF">SAMN05660464_0939</name>
</gene>
<evidence type="ECO:0000259" key="2">
    <source>
        <dbReference type="Pfam" id="PF13699"/>
    </source>
</evidence>
<feature type="compositionally biased region" description="Low complexity" evidence="1">
    <location>
        <begin position="34"/>
        <end position="44"/>
    </location>
</feature>
<dbReference type="InterPro" id="IPR025295">
    <property type="entry name" value="eCIS_core_dom"/>
</dbReference>
<evidence type="ECO:0000256" key="1">
    <source>
        <dbReference type="SAM" id="MobiDB-lite"/>
    </source>
</evidence>
<protein>
    <recommendedName>
        <fullName evidence="2">eCIS core domain-containing protein</fullName>
    </recommendedName>
</protein>
<dbReference type="EMBL" id="FOWQ01000001">
    <property type="protein sequence ID" value="SFO74891.1"/>
    <property type="molecule type" value="Genomic_DNA"/>
</dbReference>
<sequence>MPGPVSEPASAGGAVPEAPTPAGPAPVVPPPAAAGPRSAGAGTPAPDPEPPAPEGEAPARETPRVPPGVQDHLDASRGKGAPLPEGIRRTFEGAFRRPLDDVRVHDDGAADDAARTLDALAFTRGNDVYFRAGAYDPTSTEGKRLLAHELAHVVQQRPGVNRKSPGLGGAVVRRKPLSGGSAGAGTSGGAGGSPGVAGGVPGEIDPKGKKIKIHQLTVPTFKAKRMTAPEYVLRQGTREENPTRQGSVWRRRSKPLLQDLIAKRISTLAQAPNAKQTGTPAWYLQLGTQQHFLIGSPESIANDTRIPPWDKTGMLRSFDIDHVVEAQLGGDDEKPNPNLWLLDSSLNRSAGSTIRGNIDAALRGFLATTAPKLVDPGEVPKETDARKSWEIVFTGIKGAGPDVKDQDYWSEEDLKPGNEELVAPLTLASTEKVEELRGSKDQLSIYDRVLGGGVVRHPRLADESPIKGWDTPLFSFEKVVFTEANSNGSGQGRLEGTAFKDHSLAEKAPFSVPIKPMKGVQWGGAVTPGRIDHWRVKPFSPMAFPELEFDVSKGFVGRGVIPKPTLKLLENVEIAAVLDRELRLEAVIRAGDLQLPGPFKVGGGTLVLSAGASGLTIEGSIEFGIERLATGSITARKGTSTDFAVDAQLDFDKELFDGDARIRGSYSQGKWAVAGRLGVGPDKIRGIKRASAEVTVTDDGVTAVGEFETSLKGVDKGTLAFVYDKTTGMAISGEILLGKDIPAIRGGKLAATVEEGADGWSLAGAVTAEPDVPGLTGTVSGTYADGAFDVAADLGYERGPAKGTIKAGLTNRTLDAAGMPTGPIAKDGSLTAYGGGTVTLTITPWLQGTVGLRLTPRGEVEVTGKVALPSHFDVFDEEKVERKLLSIGMDIPIVGVAVAGQRIGVFATIRGGVYVSAGFGPGQLRDVSLSVTYDPARPDDTTVTGTGSFVVPAHAGLRLQVDGGVGVGIPVVSATAGVSIYGEVGLVGAASAAAVIDWSPRTGIVLDARGEVFVEPKFRFGVDAFVHVSADLLATEVELYHRTWKLAAFEYGSNLRFGLAFPLHYESGKPFELSFDQIQWTYPQINPSDLLGGLVKQLVE</sequence>
<feature type="compositionally biased region" description="Pro residues" evidence="1">
    <location>
        <begin position="18"/>
        <end position="33"/>
    </location>
</feature>
<feature type="compositionally biased region" description="Gly residues" evidence="1">
    <location>
        <begin position="180"/>
        <end position="201"/>
    </location>
</feature>
<dbReference type="STRING" id="1523247.SAMN05660464_0939"/>
<reference evidence="4" key="1">
    <citation type="submission" date="2016-10" db="EMBL/GenBank/DDBJ databases">
        <authorList>
            <person name="Varghese N."/>
            <person name="Submissions S."/>
        </authorList>
    </citation>
    <scope>NUCLEOTIDE SEQUENCE [LARGE SCALE GENOMIC DNA]</scope>
    <source>
        <strain evidence="4">DSM 44208</strain>
    </source>
</reference>
<feature type="region of interest" description="Disordered" evidence="1">
    <location>
        <begin position="159"/>
        <end position="207"/>
    </location>
</feature>
<organism evidence="3 4">
    <name type="scientific">Geodermatophilus dictyosporus</name>
    <dbReference type="NCBI Taxonomy" id="1523247"/>
    <lineage>
        <taxon>Bacteria</taxon>
        <taxon>Bacillati</taxon>
        <taxon>Actinomycetota</taxon>
        <taxon>Actinomycetes</taxon>
        <taxon>Geodermatophilales</taxon>
        <taxon>Geodermatophilaceae</taxon>
        <taxon>Geodermatophilus</taxon>
    </lineage>
</organism>
<evidence type="ECO:0000313" key="4">
    <source>
        <dbReference type="Proteomes" id="UP000198857"/>
    </source>
</evidence>